<sequence>NGNRLIYESKQLFSGVLERISALSETFSASSGKFSALPGRLSAPPGRTRVERSVSDKFPQVLLDSAPVEAPWCEDYSEILRFTPGSHTDIVLNLTHPLFDTEGGIVPGTTYSVVLTVAQQVRDFSLVSLAGGGSTREEF</sequence>
<proteinExistence type="predicted"/>
<protein>
    <submittedName>
        <fullName evidence="1">Uncharacterized protein</fullName>
    </submittedName>
</protein>
<evidence type="ECO:0000313" key="1">
    <source>
        <dbReference type="EMBL" id="JAT26872.1"/>
    </source>
</evidence>
<feature type="non-terminal residue" evidence="1">
    <location>
        <position position="139"/>
    </location>
</feature>
<reference evidence="1" key="1">
    <citation type="submission" date="2015-11" db="EMBL/GenBank/DDBJ databases">
        <title>De novo transcriptome assembly of four potential Pierce s Disease insect vectors from Arizona vineyards.</title>
        <authorList>
            <person name="Tassone E.E."/>
        </authorList>
    </citation>
    <scope>NUCLEOTIDE SEQUENCE</scope>
</reference>
<feature type="non-terminal residue" evidence="1">
    <location>
        <position position="1"/>
    </location>
</feature>
<accession>A0A1B6LT61</accession>
<organism evidence="1">
    <name type="scientific">Graphocephala atropunctata</name>
    <dbReference type="NCBI Taxonomy" id="36148"/>
    <lineage>
        <taxon>Eukaryota</taxon>
        <taxon>Metazoa</taxon>
        <taxon>Ecdysozoa</taxon>
        <taxon>Arthropoda</taxon>
        <taxon>Hexapoda</taxon>
        <taxon>Insecta</taxon>
        <taxon>Pterygota</taxon>
        <taxon>Neoptera</taxon>
        <taxon>Paraneoptera</taxon>
        <taxon>Hemiptera</taxon>
        <taxon>Auchenorrhyncha</taxon>
        <taxon>Membracoidea</taxon>
        <taxon>Cicadellidae</taxon>
        <taxon>Cicadellinae</taxon>
        <taxon>Cicadellini</taxon>
        <taxon>Graphocephala</taxon>
    </lineage>
</organism>
<dbReference type="EMBL" id="GEBQ01013105">
    <property type="protein sequence ID" value="JAT26872.1"/>
    <property type="molecule type" value="Transcribed_RNA"/>
</dbReference>
<gene>
    <name evidence="1" type="ORF">g.50491</name>
</gene>
<dbReference type="AlphaFoldDB" id="A0A1B6LT61"/>
<name>A0A1B6LT61_9HEMI</name>